<keyword evidence="2" id="KW-1185">Reference proteome</keyword>
<evidence type="ECO:0000313" key="1">
    <source>
        <dbReference type="EMBL" id="WXB04928.1"/>
    </source>
</evidence>
<organism evidence="1 2">
    <name type="scientific">Pendulispora rubella</name>
    <dbReference type="NCBI Taxonomy" id="2741070"/>
    <lineage>
        <taxon>Bacteria</taxon>
        <taxon>Pseudomonadati</taxon>
        <taxon>Myxococcota</taxon>
        <taxon>Myxococcia</taxon>
        <taxon>Myxococcales</taxon>
        <taxon>Sorangiineae</taxon>
        <taxon>Pendulisporaceae</taxon>
        <taxon>Pendulispora</taxon>
    </lineage>
</organism>
<reference evidence="1" key="1">
    <citation type="submission" date="2021-12" db="EMBL/GenBank/DDBJ databases">
        <title>Discovery of the Pendulisporaceae a myxobacterial family with distinct sporulation behavior and unique specialized metabolism.</title>
        <authorList>
            <person name="Garcia R."/>
            <person name="Popoff A."/>
            <person name="Bader C.D."/>
            <person name="Loehr J."/>
            <person name="Walesch S."/>
            <person name="Walt C."/>
            <person name="Boldt J."/>
            <person name="Bunk B."/>
            <person name="Haeckl F.J.F.P.J."/>
            <person name="Gunesch A.P."/>
            <person name="Birkelbach J."/>
            <person name="Nuebel U."/>
            <person name="Pietschmann T."/>
            <person name="Bach T."/>
            <person name="Mueller R."/>
        </authorList>
    </citation>
    <scope>NUCLEOTIDE SEQUENCE</scope>
    <source>
        <strain evidence="1">MSr11367</strain>
    </source>
</reference>
<accession>A0ABZ2L1U5</accession>
<evidence type="ECO:0000313" key="2">
    <source>
        <dbReference type="Proteomes" id="UP001374803"/>
    </source>
</evidence>
<dbReference type="RefSeq" id="WP_394834571.1">
    <property type="nucleotide sequence ID" value="NZ_CP089929.1"/>
</dbReference>
<dbReference type="Proteomes" id="UP001374803">
    <property type="component" value="Chromosome"/>
</dbReference>
<dbReference type="EMBL" id="CP089983">
    <property type="protein sequence ID" value="WXB04928.1"/>
    <property type="molecule type" value="Genomic_DNA"/>
</dbReference>
<gene>
    <name evidence="1" type="ORF">LVJ94_49560</name>
</gene>
<name>A0ABZ2L1U5_9BACT</name>
<protein>
    <submittedName>
        <fullName evidence="1">Uncharacterized protein</fullName>
    </submittedName>
</protein>
<sequence>MTTSSPSQAGDESLVAASCSGGAVTVTAVKPWHANKAAPWKWDKGAKVSVDDDAAKFKGDKCEGTIKAFVCNGDQCKGPITIPVK</sequence>
<proteinExistence type="predicted"/>